<dbReference type="InterPro" id="IPR036249">
    <property type="entry name" value="Thioredoxin-like_sf"/>
</dbReference>
<dbReference type="RefSeq" id="WP_188527134.1">
    <property type="nucleotide sequence ID" value="NZ_BMGI01000002.1"/>
</dbReference>
<dbReference type="EMBL" id="BMGI01000002">
    <property type="protein sequence ID" value="GGD32895.1"/>
    <property type="molecule type" value="Genomic_DNA"/>
</dbReference>
<dbReference type="CDD" id="cd03023">
    <property type="entry name" value="DsbA_Com1_like"/>
    <property type="match status" value="1"/>
</dbReference>
<gene>
    <name evidence="7" type="ORF">GCM10011358_16270</name>
</gene>
<keyword evidence="2" id="KW-0560">Oxidoreductase</keyword>
<evidence type="ECO:0000259" key="6">
    <source>
        <dbReference type="PROSITE" id="PS51352"/>
    </source>
</evidence>
<sequence>MTSRYLPALALAAGLAAAPASAFEIDAMTDSERDAFRDEVRAYLLDNPDVIMEAIEVLERRRAAEQVAGDAALVKTNAEAIFNDGVSFVGGNPDGDVTFVEFVDYKCGYCKKAYPELQELIESDGNIRIIYKEFPILGEESLLASRFAVSTLLSDGGAAYESLHDALMTMRGNVTPDSLVALADGLGLDGDAILDGMTAPRVDEIISDNHALAQRLQITGTPTFVMEDQLVRGYVPLGGMVEIVGELREGKQ</sequence>
<dbReference type="PROSITE" id="PS51352">
    <property type="entry name" value="THIOREDOXIN_2"/>
    <property type="match status" value="1"/>
</dbReference>
<dbReference type="SUPFAM" id="SSF52833">
    <property type="entry name" value="Thioredoxin-like"/>
    <property type="match status" value="1"/>
</dbReference>
<dbReference type="InterPro" id="IPR013766">
    <property type="entry name" value="Thioredoxin_domain"/>
</dbReference>
<feature type="signal peptide" evidence="5">
    <location>
        <begin position="1"/>
        <end position="22"/>
    </location>
</feature>
<name>A0ABQ1QNU1_9RHOB</name>
<keyword evidence="1 5" id="KW-0732">Signal</keyword>
<evidence type="ECO:0000256" key="3">
    <source>
        <dbReference type="ARBA" id="ARBA00023157"/>
    </source>
</evidence>
<evidence type="ECO:0000256" key="2">
    <source>
        <dbReference type="ARBA" id="ARBA00023002"/>
    </source>
</evidence>
<proteinExistence type="predicted"/>
<keyword evidence="3" id="KW-1015">Disulfide bond</keyword>
<accession>A0ABQ1QNU1</accession>
<dbReference type="Proteomes" id="UP000617355">
    <property type="component" value="Unassembled WGS sequence"/>
</dbReference>
<dbReference type="Gene3D" id="3.40.30.10">
    <property type="entry name" value="Glutaredoxin"/>
    <property type="match status" value="1"/>
</dbReference>
<keyword evidence="8" id="KW-1185">Reference proteome</keyword>
<comment type="caution">
    <text evidence="7">The sequence shown here is derived from an EMBL/GenBank/DDBJ whole genome shotgun (WGS) entry which is preliminary data.</text>
</comment>
<dbReference type="Pfam" id="PF18312">
    <property type="entry name" value="ScsC_N"/>
    <property type="match status" value="1"/>
</dbReference>
<evidence type="ECO:0000313" key="7">
    <source>
        <dbReference type="EMBL" id="GGD32895.1"/>
    </source>
</evidence>
<dbReference type="Pfam" id="PF01323">
    <property type="entry name" value="DSBA"/>
    <property type="match status" value="1"/>
</dbReference>
<dbReference type="InterPro" id="IPR001853">
    <property type="entry name" value="DSBA-like_thioredoxin_dom"/>
</dbReference>
<evidence type="ECO:0000256" key="5">
    <source>
        <dbReference type="SAM" id="SignalP"/>
    </source>
</evidence>
<organism evidence="7 8">
    <name type="scientific">Sinisalibacter lacisalsi</name>
    <dbReference type="NCBI Taxonomy" id="1526570"/>
    <lineage>
        <taxon>Bacteria</taxon>
        <taxon>Pseudomonadati</taxon>
        <taxon>Pseudomonadota</taxon>
        <taxon>Alphaproteobacteria</taxon>
        <taxon>Rhodobacterales</taxon>
        <taxon>Roseobacteraceae</taxon>
        <taxon>Sinisalibacter</taxon>
    </lineage>
</organism>
<evidence type="ECO:0000256" key="4">
    <source>
        <dbReference type="ARBA" id="ARBA00023284"/>
    </source>
</evidence>
<evidence type="ECO:0000256" key="1">
    <source>
        <dbReference type="ARBA" id="ARBA00022729"/>
    </source>
</evidence>
<dbReference type="InterPro" id="IPR041205">
    <property type="entry name" value="ScsC_N"/>
</dbReference>
<dbReference type="PANTHER" id="PTHR13887:SF14">
    <property type="entry name" value="DISULFIDE BOND FORMATION PROTEIN D"/>
    <property type="match status" value="1"/>
</dbReference>
<feature type="chain" id="PRO_5047362390" evidence="5">
    <location>
        <begin position="23"/>
        <end position="252"/>
    </location>
</feature>
<reference evidence="8" key="1">
    <citation type="journal article" date="2019" name="Int. J. Syst. Evol. Microbiol.">
        <title>The Global Catalogue of Microorganisms (GCM) 10K type strain sequencing project: providing services to taxonomists for standard genome sequencing and annotation.</title>
        <authorList>
            <consortium name="The Broad Institute Genomics Platform"/>
            <consortium name="The Broad Institute Genome Sequencing Center for Infectious Disease"/>
            <person name="Wu L."/>
            <person name="Ma J."/>
        </authorList>
    </citation>
    <scope>NUCLEOTIDE SEQUENCE [LARGE SCALE GENOMIC DNA]</scope>
    <source>
        <strain evidence="8">CGMCC 1.12922</strain>
    </source>
</reference>
<keyword evidence="4" id="KW-0676">Redox-active center</keyword>
<dbReference type="PANTHER" id="PTHR13887">
    <property type="entry name" value="GLUTATHIONE S-TRANSFERASE KAPPA"/>
    <property type="match status" value="1"/>
</dbReference>
<protein>
    <submittedName>
        <fullName evidence="7">DSBA oxidoreductase</fullName>
    </submittedName>
</protein>
<evidence type="ECO:0000313" key="8">
    <source>
        <dbReference type="Proteomes" id="UP000617355"/>
    </source>
</evidence>
<feature type="domain" description="Thioredoxin" evidence="6">
    <location>
        <begin position="62"/>
        <end position="249"/>
    </location>
</feature>